<protein>
    <submittedName>
        <fullName evidence="2 3">Uncharacterized protein</fullName>
    </submittedName>
</protein>
<evidence type="ECO:0000313" key="4">
    <source>
        <dbReference type="Proteomes" id="UP000015101"/>
    </source>
</evidence>
<feature type="compositionally biased region" description="Low complexity" evidence="1">
    <location>
        <begin position="300"/>
        <end position="311"/>
    </location>
</feature>
<feature type="region of interest" description="Disordered" evidence="1">
    <location>
        <begin position="294"/>
        <end position="325"/>
    </location>
</feature>
<reference evidence="2 4" key="2">
    <citation type="journal article" date="2013" name="Nature">
        <title>Insights into bilaterian evolution from three spiralian genomes.</title>
        <authorList>
            <person name="Simakov O."/>
            <person name="Marletaz F."/>
            <person name="Cho S.J."/>
            <person name="Edsinger-Gonzales E."/>
            <person name="Havlak P."/>
            <person name="Hellsten U."/>
            <person name="Kuo D.H."/>
            <person name="Larsson T."/>
            <person name="Lv J."/>
            <person name="Arendt D."/>
            <person name="Savage R."/>
            <person name="Osoegawa K."/>
            <person name="de Jong P."/>
            <person name="Grimwood J."/>
            <person name="Chapman J.A."/>
            <person name="Shapiro H."/>
            <person name="Aerts A."/>
            <person name="Otillar R.P."/>
            <person name="Terry A.Y."/>
            <person name="Boore J.L."/>
            <person name="Grigoriev I.V."/>
            <person name="Lindberg D.R."/>
            <person name="Seaver E.C."/>
            <person name="Weisblat D.A."/>
            <person name="Putnam N.H."/>
            <person name="Rokhsar D.S."/>
        </authorList>
    </citation>
    <scope>NUCLEOTIDE SEQUENCE</scope>
</reference>
<dbReference type="RefSeq" id="XP_009013607.1">
    <property type="nucleotide sequence ID" value="XM_009015359.1"/>
</dbReference>
<name>T1FKI7_HELRO</name>
<dbReference type="EMBL" id="KB096086">
    <property type="protein sequence ID" value="ESO08292.1"/>
    <property type="molecule type" value="Genomic_DNA"/>
</dbReference>
<dbReference type="EMBL" id="AMQM01009171">
    <property type="status" value="NOT_ANNOTATED_CDS"/>
    <property type="molecule type" value="Genomic_DNA"/>
</dbReference>
<gene>
    <name evidence="3" type="primary">20209336</name>
    <name evidence="2" type="ORF">HELRODRAFT_184067</name>
</gene>
<sequence>MPDLIWRRSRICISISIEVFTEPPGKTSVPCRLSISDGTILQLHSKNAQEFASVSVLKFLQNLPERPQYHADCRSVMGPFFNCTASQTLDAGICGGVHYGVSLLECPRICISISIEVFTEPPGKTSVPYRLSISDGTILQLHSKNAQEFASVSVLKFLQNLPERLQYHADCRSVMGPFFNCTASQTLDAGTCGGGCLRICISISIEFFTEPPGKTSVRCICGGVHYGMMDPDSLDDEQSRRKYQWTFNGTKWRIKTTWRRKDGKLSKMRPGDCSTREGFWIWIMRPGDCSTSEGFGINLKQKQQQQHQAQQQRKKQDRRQPHRNQ</sequence>
<evidence type="ECO:0000313" key="2">
    <source>
        <dbReference type="EMBL" id="ESO08292.1"/>
    </source>
</evidence>
<dbReference type="EnsemblMetazoa" id="HelroT184067">
    <property type="protein sequence ID" value="HelroP184067"/>
    <property type="gene ID" value="HelroG184067"/>
</dbReference>
<evidence type="ECO:0000313" key="3">
    <source>
        <dbReference type="EnsemblMetazoa" id="HelroP184067"/>
    </source>
</evidence>
<feature type="compositionally biased region" description="Basic residues" evidence="1">
    <location>
        <begin position="312"/>
        <end position="325"/>
    </location>
</feature>
<accession>T1FKI7</accession>
<dbReference type="GeneID" id="20209336"/>
<dbReference type="CTD" id="20209336"/>
<dbReference type="Proteomes" id="UP000015101">
    <property type="component" value="Unassembled WGS sequence"/>
</dbReference>
<reference evidence="3" key="3">
    <citation type="submission" date="2015-06" db="UniProtKB">
        <authorList>
            <consortium name="EnsemblMetazoa"/>
        </authorList>
    </citation>
    <scope>IDENTIFICATION</scope>
</reference>
<dbReference type="InParanoid" id="T1FKI7"/>
<dbReference type="KEGG" id="hro:HELRODRAFT_184067"/>
<organism evidence="3 4">
    <name type="scientific">Helobdella robusta</name>
    <name type="common">Californian leech</name>
    <dbReference type="NCBI Taxonomy" id="6412"/>
    <lineage>
        <taxon>Eukaryota</taxon>
        <taxon>Metazoa</taxon>
        <taxon>Spiralia</taxon>
        <taxon>Lophotrochozoa</taxon>
        <taxon>Annelida</taxon>
        <taxon>Clitellata</taxon>
        <taxon>Hirudinea</taxon>
        <taxon>Rhynchobdellida</taxon>
        <taxon>Glossiphoniidae</taxon>
        <taxon>Helobdella</taxon>
    </lineage>
</organism>
<dbReference type="HOGENOM" id="CLU_855997_0_0_1"/>
<proteinExistence type="predicted"/>
<keyword evidence="4" id="KW-1185">Reference proteome</keyword>
<dbReference type="AlphaFoldDB" id="T1FKI7"/>
<evidence type="ECO:0000256" key="1">
    <source>
        <dbReference type="SAM" id="MobiDB-lite"/>
    </source>
</evidence>
<reference evidence="4" key="1">
    <citation type="submission" date="2012-12" db="EMBL/GenBank/DDBJ databases">
        <authorList>
            <person name="Hellsten U."/>
            <person name="Grimwood J."/>
            <person name="Chapman J.A."/>
            <person name="Shapiro H."/>
            <person name="Aerts A."/>
            <person name="Otillar R.P."/>
            <person name="Terry A.Y."/>
            <person name="Boore J.L."/>
            <person name="Simakov O."/>
            <person name="Marletaz F."/>
            <person name="Cho S.-J."/>
            <person name="Edsinger-Gonzales E."/>
            <person name="Havlak P."/>
            <person name="Kuo D.-H."/>
            <person name="Larsson T."/>
            <person name="Lv J."/>
            <person name="Arendt D."/>
            <person name="Savage R."/>
            <person name="Osoegawa K."/>
            <person name="de Jong P."/>
            <person name="Lindberg D.R."/>
            <person name="Seaver E.C."/>
            <person name="Weisblat D.A."/>
            <person name="Putnam N.H."/>
            <person name="Grigoriev I.V."/>
            <person name="Rokhsar D.S."/>
        </authorList>
    </citation>
    <scope>NUCLEOTIDE SEQUENCE</scope>
</reference>